<organism evidence="1 2">
    <name type="scientific">Streptomyces kurssanovii</name>
    <dbReference type="NCBI Taxonomy" id="67312"/>
    <lineage>
        <taxon>Bacteria</taxon>
        <taxon>Bacillati</taxon>
        <taxon>Actinomycetota</taxon>
        <taxon>Actinomycetes</taxon>
        <taxon>Kitasatosporales</taxon>
        <taxon>Streptomycetaceae</taxon>
        <taxon>Streptomyces</taxon>
    </lineage>
</organism>
<proteinExistence type="predicted"/>
<sequence>MSTNPRVAWRQSALRITRVHPPYRAPYDQHTIRHAPAHDPVRARAVVDELSTVATVAEELGTVLRRNLDHPRRVGDLDQVAVGCWGDIVQISDPAFGEDGILSTNLDAAFDAQVKAHPEARITAVCEMYSAETYGKYLAHVPGQPRLSADGWDDQDVTGDPAQLLRAVGVGPGDPGSEYLDTDQDEPFIGVEYLDLLACGLHSDYVRENLMVSVFKVTRTEDVQDAIDDVWRED</sequence>
<evidence type="ECO:0000313" key="1">
    <source>
        <dbReference type="EMBL" id="MEV4681285.1"/>
    </source>
</evidence>
<name>A0ABV3HRT3_9ACTN</name>
<gene>
    <name evidence="1" type="ORF">AB0K36_10975</name>
</gene>
<protein>
    <submittedName>
        <fullName evidence="1">DUF6333 family protein</fullName>
    </submittedName>
</protein>
<comment type="caution">
    <text evidence="1">The sequence shown here is derived from an EMBL/GenBank/DDBJ whole genome shotgun (WGS) entry which is preliminary data.</text>
</comment>
<dbReference type="EMBL" id="JBFAQK010000010">
    <property type="protein sequence ID" value="MEV4681285.1"/>
    <property type="molecule type" value="Genomic_DNA"/>
</dbReference>
<reference evidence="1 2" key="1">
    <citation type="submission" date="2024-06" db="EMBL/GenBank/DDBJ databases">
        <title>The Natural Products Discovery Center: Release of the First 8490 Sequenced Strains for Exploring Actinobacteria Biosynthetic Diversity.</title>
        <authorList>
            <person name="Kalkreuter E."/>
            <person name="Kautsar S.A."/>
            <person name="Yang D."/>
            <person name="Bader C.D."/>
            <person name="Teijaro C.N."/>
            <person name="Fluegel L."/>
            <person name="Davis C.M."/>
            <person name="Simpson J.R."/>
            <person name="Lauterbach L."/>
            <person name="Steele A.D."/>
            <person name="Gui C."/>
            <person name="Meng S."/>
            <person name="Li G."/>
            <person name="Viehrig K."/>
            <person name="Ye F."/>
            <person name="Su P."/>
            <person name="Kiefer A.F."/>
            <person name="Nichols A."/>
            <person name="Cepeda A.J."/>
            <person name="Yan W."/>
            <person name="Fan B."/>
            <person name="Jiang Y."/>
            <person name="Adhikari A."/>
            <person name="Zheng C.-J."/>
            <person name="Schuster L."/>
            <person name="Cowan T.M."/>
            <person name="Smanski M.J."/>
            <person name="Chevrette M.G."/>
            <person name="De Carvalho L.P.S."/>
            <person name="Shen B."/>
        </authorList>
    </citation>
    <scope>NUCLEOTIDE SEQUENCE [LARGE SCALE GENOMIC DNA]</scope>
    <source>
        <strain evidence="1 2">NPDC049344</strain>
    </source>
</reference>
<dbReference type="RefSeq" id="WP_364591356.1">
    <property type="nucleotide sequence ID" value="NZ_JBFAQK010000010.1"/>
</dbReference>
<keyword evidence="2" id="KW-1185">Reference proteome</keyword>
<accession>A0ABV3HRT3</accession>
<evidence type="ECO:0000313" key="2">
    <source>
        <dbReference type="Proteomes" id="UP001552521"/>
    </source>
</evidence>
<dbReference type="Pfam" id="PF19859">
    <property type="entry name" value="DUF6333"/>
    <property type="match status" value="1"/>
</dbReference>
<dbReference type="Proteomes" id="UP001552521">
    <property type="component" value="Unassembled WGS sequence"/>
</dbReference>